<evidence type="ECO:0000256" key="1">
    <source>
        <dbReference type="ARBA" id="ARBA00004305"/>
    </source>
</evidence>
<feature type="binding site" evidence="8">
    <location>
        <begin position="302"/>
        <end position="309"/>
    </location>
    <ligand>
        <name>FAD</name>
        <dbReference type="ChEBI" id="CHEBI:57692"/>
    </ligand>
</feature>
<keyword evidence="7" id="KW-0496">Mitochondrion</keyword>
<feature type="binding site" evidence="8">
    <location>
        <position position="323"/>
    </location>
    <ligand>
        <name>FAD</name>
        <dbReference type="ChEBI" id="CHEBI:57692"/>
    </ligand>
</feature>
<evidence type="ECO:0000256" key="3">
    <source>
        <dbReference type="ARBA" id="ARBA00022448"/>
    </source>
</evidence>
<dbReference type="GO" id="GO:0033539">
    <property type="term" value="P:fatty acid beta-oxidation using acyl-CoA dehydrogenase"/>
    <property type="evidence" value="ECO:0007669"/>
    <property type="project" value="TreeGrafter"/>
</dbReference>
<dbReference type="InterPro" id="IPR033947">
    <property type="entry name" value="ETF_alpha_N"/>
</dbReference>
<name>A0A9D4TUR8_CHLVU</name>
<dbReference type="OrthoDB" id="1715808at2759"/>
<keyword evidence="3 7" id="KW-0813">Transport</keyword>
<comment type="similarity">
    <text evidence="2 7">Belongs to the ETF alpha-subunit/FixB family.</text>
</comment>
<dbReference type="GO" id="GO:0005759">
    <property type="term" value="C:mitochondrial matrix"/>
    <property type="evidence" value="ECO:0007669"/>
    <property type="project" value="UniProtKB-SubCell"/>
</dbReference>
<comment type="cofactor">
    <cofactor evidence="7 8">
        <name>FAD</name>
        <dbReference type="ChEBI" id="CHEBI:57692"/>
    </cofactor>
    <text evidence="7 8">Binds 1 FAD per dimer.</text>
</comment>
<evidence type="ECO:0000256" key="5">
    <source>
        <dbReference type="ARBA" id="ARBA00022827"/>
    </source>
</evidence>
<evidence type="ECO:0000313" key="10">
    <source>
        <dbReference type="EMBL" id="KAI3435596.1"/>
    </source>
</evidence>
<dbReference type="Pfam" id="PF00766">
    <property type="entry name" value="ETF_alpha"/>
    <property type="match status" value="1"/>
</dbReference>
<evidence type="ECO:0000256" key="7">
    <source>
        <dbReference type="PIRNR" id="PIRNR000089"/>
    </source>
</evidence>
<feature type="domain" description="Electron transfer flavoprotein alpha/beta-subunit N-terminal" evidence="9">
    <location>
        <begin position="35"/>
        <end position="225"/>
    </location>
</feature>
<dbReference type="InterPro" id="IPR029035">
    <property type="entry name" value="DHS-like_NAD/FAD-binding_dom"/>
</dbReference>
<evidence type="ECO:0000256" key="6">
    <source>
        <dbReference type="ARBA" id="ARBA00022982"/>
    </source>
</evidence>
<keyword evidence="4 7" id="KW-0285">Flavoprotein</keyword>
<reference evidence="10" key="1">
    <citation type="journal article" date="2019" name="Plant J.">
        <title>Chlorella vulgaris genome assembly and annotation reveals the molecular basis for metabolic acclimation to high light conditions.</title>
        <authorList>
            <person name="Cecchin M."/>
            <person name="Marcolungo L."/>
            <person name="Rossato M."/>
            <person name="Girolomoni L."/>
            <person name="Cosentino E."/>
            <person name="Cuine S."/>
            <person name="Li-Beisson Y."/>
            <person name="Delledonne M."/>
            <person name="Ballottari M."/>
        </authorList>
    </citation>
    <scope>NUCLEOTIDE SEQUENCE</scope>
    <source>
        <strain evidence="10">211/11P</strain>
    </source>
</reference>
<dbReference type="Gene3D" id="3.40.50.1220">
    <property type="entry name" value="TPP-binding domain"/>
    <property type="match status" value="1"/>
</dbReference>
<feature type="binding site" evidence="8">
    <location>
        <begin position="285"/>
        <end position="289"/>
    </location>
    <ligand>
        <name>FAD</name>
        <dbReference type="ChEBI" id="CHEBI:57692"/>
    </ligand>
</feature>
<reference evidence="10" key="2">
    <citation type="submission" date="2020-11" db="EMBL/GenBank/DDBJ databases">
        <authorList>
            <person name="Cecchin M."/>
            <person name="Marcolungo L."/>
            <person name="Rossato M."/>
            <person name="Girolomoni L."/>
            <person name="Cosentino E."/>
            <person name="Cuine S."/>
            <person name="Li-Beisson Y."/>
            <person name="Delledonne M."/>
            <person name="Ballottari M."/>
        </authorList>
    </citation>
    <scope>NUCLEOTIDE SEQUENCE</scope>
    <source>
        <strain evidence="10">211/11P</strain>
        <tissue evidence="10">Whole cell</tissue>
    </source>
</reference>
<dbReference type="InterPro" id="IPR014729">
    <property type="entry name" value="Rossmann-like_a/b/a_fold"/>
</dbReference>
<organism evidence="10 11">
    <name type="scientific">Chlorella vulgaris</name>
    <name type="common">Green alga</name>
    <dbReference type="NCBI Taxonomy" id="3077"/>
    <lineage>
        <taxon>Eukaryota</taxon>
        <taxon>Viridiplantae</taxon>
        <taxon>Chlorophyta</taxon>
        <taxon>core chlorophytes</taxon>
        <taxon>Trebouxiophyceae</taxon>
        <taxon>Chlorellales</taxon>
        <taxon>Chlorellaceae</taxon>
        <taxon>Chlorella clade</taxon>
        <taxon>Chlorella</taxon>
    </lineage>
</organism>
<evidence type="ECO:0000256" key="8">
    <source>
        <dbReference type="PIRSR" id="PIRSR000089-1"/>
    </source>
</evidence>
<comment type="subunit">
    <text evidence="7">Heterodimer of an alpha and a beta subunit.</text>
</comment>
<keyword evidence="6 7" id="KW-0249">Electron transport</keyword>
<dbReference type="SUPFAM" id="SSF52402">
    <property type="entry name" value="Adenine nucleotide alpha hydrolases-like"/>
    <property type="match status" value="1"/>
</dbReference>
<dbReference type="FunFam" id="3.40.50.620:FF:000041">
    <property type="entry name" value="Electron transfer flavoprotein alpha subunit"/>
    <property type="match status" value="1"/>
</dbReference>
<evidence type="ECO:0000259" key="9">
    <source>
        <dbReference type="SMART" id="SM00893"/>
    </source>
</evidence>
<dbReference type="FunFam" id="3.40.50.1220:FF:000001">
    <property type="entry name" value="Electron transfer flavoprotein, alpha subunit"/>
    <property type="match status" value="1"/>
</dbReference>
<comment type="function">
    <text evidence="7">The electron transfer flavoprotein serves as a specific electron acceptor for several dehydrogenases, including five acyl-CoA dehydrogenases, glutaryl-CoA and sarcosine dehydrogenase. It transfers the electrons to the main mitochondrial respiratory chain via ETF-ubiquinone oxidoreductase (ETF dehydrogenase).</text>
</comment>
<feature type="binding site" evidence="8">
    <location>
        <position position="245"/>
    </location>
    <ligand>
        <name>FAD</name>
        <dbReference type="ChEBI" id="CHEBI:57692"/>
    </ligand>
</feature>
<evidence type="ECO:0000256" key="2">
    <source>
        <dbReference type="ARBA" id="ARBA00005817"/>
    </source>
</evidence>
<dbReference type="InterPro" id="IPR001308">
    <property type="entry name" value="ETF_a/FixB"/>
</dbReference>
<dbReference type="CDD" id="cd01715">
    <property type="entry name" value="ETF_alpha"/>
    <property type="match status" value="1"/>
</dbReference>
<dbReference type="InterPro" id="IPR014730">
    <property type="entry name" value="ETF_a/b_N"/>
</dbReference>
<dbReference type="Proteomes" id="UP001055712">
    <property type="component" value="Unassembled WGS sequence"/>
</dbReference>
<dbReference type="PROSITE" id="PS00696">
    <property type="entry name" value="ETF_ALPHA"/>
    <property type="match status" value="1"/>
</dbReference>
<comment type="caution">
    <text evidence="10">The sequence shown here is derived from an EMBL/GenBank/DDBJ whole genome shotgun (WGS) entry which is preliminary data.</text>
</comment>
<dbReference type="SMART" id="SM00893">
    <property type="entry name" value="ETF"/>
    <property type="match status" value="1"/>
</dbReference>
<protein>
    <recommendedName>
        <fullName evidence="7">Electron transfer flavoprotein subunit alpha</fullName>
        <shortName evidence="7">Alpha-ETF</shortName>
    </recommendedName>
</protein>
<proteinExistence type="inferred from homology"/>
<accession>A0A9D4TUR8</accession>
<dbReference type="SUPFAM" id="SSF52467">
    <property type="entry name" value="DHS-like NAD/FAD-binding domain"/>
    <property type="match status" value="1"/>
</dbReference>
<dbReference type="Gene3D" id="3.40.50.620">
    <property type="entry name" value="HUPs"/>
    <property type="match status" value="1"/>
</dbReference>
<dbReference type="EMBL" id="SIDB01000002">
    <property type="protein sequence ID" value="KAI3435596.1"/>
    <property type="molecule type" value="Genomic_DNA"/>
</dbReference>
<gene>
    <name evidence="10" type="ORF">D9Q98_001661</name>
</gene>
<dbReference type="AlphaFoldDB" id="A0A9D4TUR8"/>
<dbReference type="GO" id="GO:0009055">
    <property type="term" value="F:electron transfer activity"/>
    <property type="evidence" value="ECO:0007669"/>
    <property type="project" value="InterPro"/>
</dbReference>
<dbReference type="GO" id="GO:0050660">
    <property type="term" value="F:flavin adenine dinucleotide binding"/>
    <property type="evidence" value="ECO:0007669"/>
    <property type="project" value="InterPro"/>
</dbReference>
<evidence type="ECO:0000313" key="11">
    <source>
        <dbReference type="Proteomes" id="UP001055712"/>
    </source>
</evidence>
<feature type="binding site" evidence="8">
    <location>
        <begin position="271"/>
        <end position="272"/>
    </location>
    <ligand>
        <name>FAD</name>
        <dbReference type="ChEBI" id="CHEBI:57692"/>
    </ligand>
</feature>
<dbReference type="PANTHER" id="PTHR43153">
    <property type="entry name" value="ELECTRON TRANSFER FLAVOPROTEIN ALPHA"/>
    <property type="match status" value="1"/>
</dbReference>
<keyword evidence="5 7" id="KW-0274">FAD</keyword>
<keyword evidence="11" id="KW-1185">Reference proteome</keyword>
<sequence>MPVGACNWPLAKPLVKPAGRVLASFAAFSQCALSTLVLAEHKDGALLPNTLHTLTAAKQLGGAVTVLVAGGVGSTTAVAAAASKADGVTAVLTAEHSCLAHSLAEPAAGLLGAVQRSRKYTHVLAPSSTLGRNVLPRAAALLDVQAVADVVEVRDERTFVRPIYAGNALATVQAVGEGVRMLTVRPTAFAPSATGGGSASVEPVSPEEMQAARDAAGASQWVGEEVCKSDRPELGQARVVVSGGRALKSADNFSALLDPIADKLGAAVGASRAAVDAGYAPNDLQVGQTGKVVAPDLYIAIGISGAIQHVAGMSSSKVIVAINSDADAPIFQIADYGLVGDLFKVLPQLAAELSPNK</sequence>
<dbReference type="PANTHER" id="PTHR43153:SF1">
    <property type="entry name" value="ELECTRON TRANSFER FLAVOPROTEIN SUBUNIT ALPHA, MITOCHONDRIAL"/>
    <property type="match status" value="1"/>
</dbReference>
<dbReference type="Pfam" id="PF01012">
    <property type="entry name" value="ETF"/>
    <property type="match status" value="1"/>
</dbReference>
<comment type="subcellular location">
    <subcellularLocation>
        <location evidence="1 7">Mitochondrion matrix</location>
    </subcellularLocation>
</comment>
<dbReference type="InterPro" id="IPR018206">
    <property type="entry name" value="ETF_asu_C_CS"/>
</dbReference>
<evidence type="ECO:0000256" key="4">
    <source>
        <dbReference type="ARBA" id="ARBA00022630"/>
    </source>
</evidence>
<dbReference type="InterPro" id="IPR014731">
    <property type="entry name" value="ETF_asu_C"/>
</dbReference>
<dbReference type="PIRSF" id="PIRSF000089">
    <property type="entry name" value="Electra_flavoP_a"/>
    <property type="match status" value="1"/>
</dbReference>